<reference evidence="1 2" key="1">
    <citation type="journal article" date="2018" name="Front. Plant Sci.">
        <title>Red Clover (Trifolium pratense) and Zigzag Clover (T. medium) - A Picture of Genomic Similarities and Differences.</title>
        <authorList>
            <person name="Dluhosova J."/>
            <person name="Istvanek J."/>
            <person name="Nedelnik J."/>
            <person name="Repkova J."/>
        </authorList>
    </citation>
    <scope>NUCLEOTIDE SEQUENCE [LARGE SCALE GENOMIC DNA]</scope>
    <source>
        <strain evidence="2">cv. 10/8</strain>
        <tissue evidence="1">Leaf</tissue>
    </source>
</reference>
<dbReference type="Proteomes" id="UP000265520">
    <property type="component" value="Unassembled WGS sequence"/>
</dbReference>
<dbReference type="AlphaFoldDB" id="A0A392UUY1"/>
<proteinExistence type="predicted"/>
<organism evidence="1 2">
    <name type="scientific">Trifolium medium</name>
    <dbReference type="NCBI Taxonomy" id="97028"/>
    <lineage>
        <taxon>Eukaryota</taxon>
        <taxon>Viridiplantae</taxon>
        <taxon>Streptophyta</taxon>
        <taxon>Embryophyta</taxon>
        <taxon>Tracheophyta</taxon>
        <taxon>Spermatophyta</taxon>
        <taxon>Magnoliopsida</taxon>
        <taxon>eudicotyledons</taxon>
        <taxon>Gunneridae</taxon>
        <taxon>Pentapetalae</taxon>
        <taxon>rosids</taxon>
        <taxon>fabids</taxon>
        <taxon>Fabales</taxon>
        <taxon>Fabaceae</taxon>
        <taxon>Papilionoideae</taxon>
        <taxon>50 kb inversion clade</taxon>
        <taxon>NPAAA clade</taxon>
        <taxon>Hologalegina</taxon>
        <taxon>IRL clade</taxon>
        <taxon>Trifolieae</taxon>
        <taxon>Trifolium</taxon>
    </lineage>
</organism>
<keyword evidence="2" id="KW-1185">Reference proteome</keyword>
<accession>A0A392UUY1</accession>
<evidence type="ECO:0000313" key="1">
    <source>
        <dbReference type="EMBL" id="MCI79013.1"/>
    </source>
</evidence>
<sequence>MRMEKISLGGENPLCVPH</sequence>
<evidence type="ECO:0000313" key="2">
    <source>
        <dbReference type="Proteomes" id="UP000265520"/>
    </source>
</evidence>
<comment type="caution">
    <text evidence="1">The sequence shown here is derived from an EMBL/GenBank/DDBJ whole genome shotgun (WGS) entry which is preliminary data.</text>
</comment>
<feature type="non-terminal residue" evidence="1">
    <location>
        <position position="18"/>
    </location>
</feature>
<protein>
    <submittedName>
        <fullName evidence="1">Uncharacterized protein</fullName>
    </submittedName>
</protein>
<gene>
    <name evidence="1" type="ORF">A2U01_0100284</name>
</gene>
<name>A0A392UUY1_9FABA</name>
<dbReference type="EMBL" id="LXQA010964110">
    <property type="protein sequence ID" value="MCI79013.1"/>
    <property type="molecule type" value="Genomic_DNA"/>
</dbReference>